<dbReference type="EMBL" id="JAANOW010000001">
    <property type="protein sequence ID" value="NIH95556.1"/>
    <property type="molecule type" value="Genomic_DNA"/>
</dbReference>
<protein>
    <submittedName>
        <fullName evidence="1">Uncharacterized protein</fullName>
    </submittedName>
</protein>
<dbReference type="RefSeq" id="WP_167158686.1">
    <property type="nucleotide sequence ID" value="NZ_JAANOW010000001.1"/>
</dbReference>
<dbReference type="AlphaFoldDB" id="A0A7X5TZC1"/>
<dbReference type="Proteomes" id="UP000547444">
    <property type="component" value="Unassembled WGS sequence"/>
</dbReference>
<reference evidence="1 2" key="1">
    <citation type="submission" date="2020-03" db="EMBL/GenBank/DDBJ databases">
        <title>Sequencing the genomes of 1000 actinobacteria strains.</title>
        <authorList>
            <person name="Klenk H.-P."/>
        </authorList>
    </citation>
    <scope>NUCLEOTIDE SEQUENCE [LARGE SCALE GENOMIC DNA]</scope>
    <source>
        <strain evidence="1 2">DSM 44556</strain>
    </source>
</reference>
<organism evidence="1 2">
    <name type="scientific">Mycolicibacterium fluoranthenivorans</name>
    <dbReference type="NCBI Taxonomy" id="258505"/>
    <lineage>
        <taxon>Bacteria</taxon>
        <taxon>Bacillati</taxon>
        <taxon>Actinomycetota</taxon>
        <taxon>Actinomycetes</taxon>
        <taxon>Mycobacteriales</taxon>
        <taxon>Mycobacteriaceae</taxon>
        <taxon>Mycolicibacterium</taxon>
    </lineage>
</organism>
<comment type="caution">
    <text evidence="1">The sequence shown here is derived from an EMBL/GenBank/DDBJ whole genome shotgun (WGS) entry which is preliminary data.</text>
</comment>
<accession>A0A7X5TZC1</accession>
<evidence type="ECO:0000313" key="2">
    <source>
        <dbReference type="Proteomes" id="UP000547444"/>
    </source>
</evidence>
<name>A0A7X5TZC1_9MYCO</name>
<proteinExistence type="predicted"/>
<keyword evidence="2" id="KW-1185">Reference proteome</keyword>
<sequence length="104" mass="12073">MSDVNRVGTDENQFCDRLRIERCRAVGPARLHRTAYMRLLGRSIYDHRRLDNRDEVVVTLSLSYNSGGVCEITLNRPEVLNRFDNQLQIDLAHGIGHTLRRIPR</sequence>
<evidence type="ECO:0000313" key="1">
    <source>
        <dbReference type="EMBL" id="NIH95556.1"/>
    </source>
</evidence>
<gene>
    <name evidence="1" type="ORF">FHU31_002512</name>
</gene>